<organism evidence="10 11">
    <name type="scientific">Croceitalea marina</name>
    <dbReference type="NCBI Taxonomy" id="1775166"/>
    <lineage>
        <taxon>Bacteria</taxon>
        <taxon>Pseudomonadati</taxon>
        <taxon>Bacteroidota</taxon>
        <taxon>Flavobacteriia</taxon>
        <taxon>Flavobacteriales</taxon>
        <taxon>Flavobacteriaceae</taxon>
        <taxon>Croceitalea</taxon>
    </lineage>
</organism>
<dbReference type="InterPro" id="IPR012796">
    <property type="entry name" value="Lysidine-tRNA-synth_C"/>
</dbReference>
<feature type="binding site" evidence="8">
    <location>
        <begin position="26"/>
        <end position="31"/>
    </location>
    <ligand>
        <name>ATP</name>
        <dbReference type="ChEBI" id="CHEBI:30616"/>
    </ligand>
</feature>
<keyword evidence="5 8" id="KW-0547">Nucleotide-binding</keyword>
<dbReference type="InterPro" id="IPR012795">
    <property type="entry name" value="tRNA_Ile_lys_synt_N"/>
</dbReference>
<dbReference type="SMART" id="SM00977">
    <property type="entry name" value="TilS_C"/>
    <property type="match status" value="1"/>
</dbReference>
<evidence type="ECO:0000313" key="10">
    <source>
        <dbReference type="EMBL" id="MFD2586698.1"/>
    </source>
</evidence>
<dbReference type="EC" id="6.3.4.19" evidence="8"/>
<comment type="domain">
    <text evidence="8">The N-terminal region contains the highly conserved SGGXDS motif, predicted to be a P-loop motif involved in ATP binding.</text>
</comment>
<dbReference type="NCBIfam" id="TIGR02433">
    <property type="entry name" value="lysidine_TilS_C"/>
    <property type="match status" value="1"/>
</dbReference>
<gene>
    <name evidence="8 10" type="primary">tilS</name>
    <name evidence="10" type="ORF">ACFSQJ_07130</name>
</gene>
<dbReference type="CDD" id="cd01992">
    <property type="entry name" value="TilS_N"/>
    <property type="match status" value="1"/>
</dbReference>
<dbReference type="Proteomes" id="UP001597526">
    <property type="component" value="Unassembled WGS sequence"/>
</dbReference>
<dbReference type="GO" id="GO:0032267">
    <property type="term" value="F:tRNA(Ile)-lysidine synthase activity"/>
    <property type="evidence" value="ECO:0007669"/>
    <property type="project" value="UniProtKB-EC"/>
</dbReference>
<dbReference type="RefSeq" id="WP_377766278.1">
    <property type="nucleotide sequence ID" value="NZ_JBHULB010000008.1"/>
</dbReference>
<comment type="function">
    <text evidence="8">Ligates lysine onto the cytidine present at position 34 of the AUA codon-specific tRNA(Ile) that contains the anticodon CAU, in an ATP-dependent manner. Cytidine is converted to lysidine, thus changing the amino acid specificity of the tRNA from methionine to isoleucine.</text>
</comment>
<evidence type="ECO:0000256" key="5">
    <source>
        <dbReference type="ARBA" id="ARBA00022741"/>
    </source>
</evidence>
<dbReference type="Pfam" id="PF11734">
    <property type="entry name" value="TilS_C"/>
    <property type="match status" value="1"/>
</dbReference>
<dbReference type="HAMAP" id="MF_01161">
    <property type="entry name" value="tRNA_Ile_lys_synt"/>
    <property type="match status" value="1"/>
</dbReference>
<keyword evidence="3 8" id="KW-0436">Ligase</keyword>
<dbReference type="InterPro" id="IPR011063">
    <property type="entry name" value="TilS/TtcA_N"/>
</dbReference>
<protein>
    <recommendedName>
        <fullName evidence="8">tRNA(Ile)-lysidine synthase</fullName>
        <ecNumber evidence="8">6.3.4.19</ecNumber>
    </recommendedName>
    <alternativeName>
        <fullName evidence="8">tRNA(Ile)-2-lysyl-cytidine synthase</fullName>
    </alternativeName>
    <alternativeName>
        <fullName evidence="8">tRNA(Ile)-lysidine synthetase</fullName>
    </alternativeName>
</protein>
<evidence type="ECO:0000256" key="4">
    <source>
        <dbReference type="ARBA" id="ARBA00022694"/>
    </source>
</evidence>
<dbReference type="PANTHER" id="PTHR43033">
    <property type="entry name" value="TRNA(ILE)-LYSIDINE SYNTHASE-RELATED"/>
    <property type="match status" value="1"/>
</dbReference>
<dbReference type="NCBIfam" id="TIGR02432">
    <property type="entry name" value="lysidine_TilS_N"/>
    <property type="match status" value="1"/>
</dbReference>
<evidence type="ECO:0000256" key="2">
    <source>
        <dbReference type="ARBA" id="ARBA00022490"/>
    </source>
</evidence>
<accession>A0ABW5MWG5</accession>
<dbReference type="InterPro" id="IPR012094">
    <property type="entry name" value="tRNA_Ile_lys_synt"/>
</dbReference>
<comment type="caution">
    <text evidence="10">The sequence shown here is derived from an EMBL/GenBank/DDBJ whole genome shotgun (WGS) entry which is preliminary data.</text>
</comment>
<evidence type="ECO:0000256" key="6">
    <source>
        <dbReference type="ARBA" id="ARBA00022840"/>
    </source>
</evidence>
<evidence type="ECO:0000259" key="9">
    <source>
        <dbReference type="SMART" id="SM00977"/>
    </source>
</evidence>
<comment type="similarity">
    <text evidence="8">Belongs to the tRNA(Ile)-lysidine synthase family.</text>
</comment>
<dbReference type="Pfam" id="PF01171">
    <property type="entry name" value="ATP_bind_3"/>
    <property type="match status" value="1"/>
</dbReference>
<keyword evidence="11" id="KW-1185">Reference proteome</keyword>
<evidence type="ECO:0000256" key="3">
    <source>
        <dbReference type="ARBA" id="ARBA00022598"/>
    </source>
</evidence>
<evidence type="ECO:0000256" key="1">
    <source>
        <dbReference type="ARBA" id="ARBA00004496"/>
    </source>
</evidence>
<keyword evidence="4 8" id="KW-0819">tRNA processing</keyword>
<evidence type="ECO:0000256" key="7">
    <source>
        <dbReference type="ARBA" id="ARBA00048539"/>
    </source>
</evidence>
<sequence length="435" mass="50695">MLANFKSHIELTFPFLKETKLLLACSGGLDSVVLSYLLRELNFDFALVHCNFNLRGDESNQDMEFVEKLAVQLMVPFYSKSFDTEYEMQQRGGSVQMVARNLRYEWFQDLLKTEGYEYVITAHHADDALETFLINLSRGTGIDGLTGIPHQNEKIIRPLLPFSQSEIVQYASSNEIKWREDSSNASTKYLRNQIRHKIVPELKETNTNFLNNFLSTQDKLLDSSSILDDVKVKLQKDLFLKEDDKIKVHIEKLNKLRPLRAYLHLLFNEFGFTAWKDVQHLLQASSGKEIVSEDFRLLKDRKHLFLTPIRNEDLKSYLIPSFANSTEIPLKLEIEEVSSLSETGKNILYADMEKLKLPLLLRKWKNGDYFYPLGMNGKKKLSKYFKDEKVNLLAKNEQWLLSSNENIVWVIGRRADERFKVTPKTKRIVKITWHS</sequence>
<keyword evidence="2 8" id="KW-0963">Cytoplasm</keyword>
<comment type="catalytic activity">
    <reaction evidence="7 8">
        <text>cytidine(34) in tRNA(Ile2) + L-lysine + ATP = lysidine(34) in tRNA(Ile2) + AMP + diphosphate + H(+)</text>
        <dbReference type="Rhea" id="RHEA:43744"/>
        <dbReference type="Rhea" id="RHEA-COMP:10625"/>
        <dbReference type="Rhea" id="RHEA-COMP:10670"/>
        <dbReference type="ChEBI" id="CHEBI:15378"/>
        <dbReference type="ChEBI" id="CHEBI:30616"/>
        <dbReference type="ChEBI" id="CHEBI:32551"/>
        <dbReference type="ChEBI" id="CHEBI:33019"/>
        <dbReference type="ChEBI" id="CHEBI:82748"/>
        <dbReference type="ChEBI" id="CHEBI:83665"/>
        <dbReference type="ChEBI" id="CHEBI:456215"/>
        <dbReference type="EC" id="6.3.4.19"/>
    </reaction>
</comment>
<dbReference type="PANTHER" id="PTHR43033:SF1">
    <property type="entry name" value="TRNA(ILE)-LYSIDINE SYNTHASE-RELATED"/>
    <property type="match status" value="1"/>
</dbReference>
<comment type="subcellular location">
    <subcellularLocation>
        <location evidence="1 8">Cytoplasm</location>
    </subcellularLocation>
</comment>
<dbReference type="SUPFAM" id="SSF52402">
    <property type="entry name" value="Adenine nucleotide alpha hydrolases-like"/>
    <property type="match status" value="1"/>
</dbReference>
<dbReference type="SUPFAM" id="SSF56037">
    <property type="entry name" value="PheT/TilS domain"/>
    <property type="match status" value="1"/>
</dbReference>
<evidence type="ECO:0000256" key="8">
    <source>
        <dbReference type="HAMAP-Rule" id="MF_01161"/>
    </source>
</evidence>
<reference evidence="11" key="1">
    <citation type="journal article" date="2019" name="Int. J. Syst. Evol. Microbiol.">
        <title>The Global Catalogue of Microorganisms (GCM) 10K type strain sequencing project: providing services to taxonomists for standard genome sequencing and annotation.</title>
        <authorList>
            <consortium name="The Broad Institute Genomics Platform"/>
            <consortium name="The Broad Institute Genome Sequencing Center for Infectious Disease"/>
            <person name="Wu L."/>
            <person name="Ma J."/>
        </authorList>
    </citation>
    <scope>NUCLEOTIDE SEQUENCE [LARGE SCALE GENOMIC DNA]</scope>
    <source>
        <strain evidence="11">KCTC 52368</strain>
    </source>
</reference>
<name>A0ABW5MWG5_9FLAO</name>
<dbReference type="Gene3D" id="3.40.50.620">
    <property type="entry name" value="HUPs"/>
    <property type="match status" value="1"/>
</dbReference>
<keyword evidence="6 8" id="KW-0067">ATP-binding</keyword>
<evidence type="ECO:0000313" key="11">
    <source>
        <dbReference type="Proteomes" id="UP001597526"/>
    </source>
</evidence>
<dbReference type="InterPro" id="IPR014729">
    <property type="entry name" value="Rossmann-like_a/b/a_fold"/>
</dbReference>
<feature type="domain" description="Lysidine-tRNA(Ile) synthetase C-terminal" evidence="9">
    <location>
        <begin position="359"/>
        <end position="433"/>
    </location>
</feature>
<dbReference type="EMBL" id="JBHULB010000008">
    <property type="protein sequence ID" value="MFD2586698.1"/>
    <property type="molecule type" value="Genomic_DNA"/>
</dbReference>
<proteinExistence type="inferred from homology"/>